<comment type="caution">
    <text evidence="2">The sequence shown here is derived from an EMBL/GenBank/DDBJ whole genome shotgun (WGS) entry which is preliminary data.</text>
</comment>
<dbReference type="RefSeq" id="WP_189418074.1">
    <property type="nucleotide sequence ID" value="NZ_BMYZ01000001.1"/>
</dbReference>
<accession>A0ABQ3B2Q4</accession>
<sequence length="159" mass="18404">MNKFLLVFLLLMMSFSAIADTKSDEAISKALVGEWKWNKSFEGCKENGVAAFKLNGTYTITTEDCSIADDGFGYFHYGWFVSNNYICLAYDERQSNEVKPTKKELKTFLKNKKAEGFNKRDCIWEVLSYTSKAFTLKHTWDNDGKPVEEVFILKKSRWL</sequence>
<dbReference type="Proteomes" id="UP000619761">
    <property type="component" value="Unassembled WGS sequence"/>
</dbReference>
<keyword evidence="1" id="KW-0732">Signal</keyword>
<evidence type="ECO:0000313" key="2">
    <source>
        <dbReference type="EMBL" id="GGY75010.1"/>
    </source>
</evidence>
<feature type="chain" id="PRO_5046141052" description="Lipocalin-like domain-containing protein" evidence="1">
    <location>
        <begin position="20"/>
        <end position="159"/>
    </location>
</feature>
<evidence type="ECO:0000256" key="1">
    <source>
        <dbReference type="SAM" id="SignalP"/>
    </source>
</evidence>
<evidence type="ECO:0008006" key="4">
    <source>
        <dbReference type="Google" id="ProtNLM"/>
    </source>
</evidence>
<reference evidence="3" key="1">
    <citation type="journal article" date="2019" name="Int. J. Syst. Evol. Microbiol.">
        <title>The Global Catalogue of Microorganisms (GCM) 10K type strain sequencing project: providing services to taxonomists for standard genome sequencing and annotation.</title>
        <authorList>
            <consortium name="The Broad Institute Genomics Platform"/>
            <consortium name="The Broad Institute Genome Sequencing Center for Infectious Disease"/>
            <person name="Wu L."/>
            <person name="Ma J."/>
        </authorList>
    </citation>
    <scope>NUCLEOTIDE SEQUENCE [LARGE SCALE GENOMIC DNA]</scope>
    <source>
        <strain evidence="3">KCTC 32239</strain>
    </source>
</reference>
<proteinExistence type="predicted"/>
<gene>
    <name evidence="2" type="ORF">GCM10011613_20610</name>
</gene>
<organism evidence="2 3">
    <name type="scientific">Cellvibrio zantedeschiae</name>
    <dbReference type="NCBI Taxonomy" id="1237077"/>
    <lineage>
        <taxon>Bacteria</taxon>
        <taxon>Pseudomonadati</taxon>
        <taxon>Pseudomonadota</taxon>
        <taxon>Gammaproteobacteria</taxon>
        <taxon>Cellvibrionales</taxon>
        <taxon>Cellvibrionaceae</taxon>
        <taxon>Cellvibrio</taxon>
    </lineage>
</organism>
<dbReference type="EMBL" id="BMYZ01000001">
    <property type="protein sequence ID" value="GGY75010.1"/>
    <property type="molecule type" value="Genomic_DNA"/>
</dbReference>
<keyword evidence="3" id="KW-1185">Reference proteome</keyword>
<protein>
    <recommendedName>
        <fullName evidence="4">Lipocalin-like domain-containing protein</fullName>
    </recommendedName>
</protein>
<name>A0ABQ3B2Q4_9GAMM</name>
<feature type="signal peptide" evidence="1">
    <location>
        <begin position="1"/>
        <end position="19"/>
    </location>
</feature>
<evidence type="ECO:0000313" key="3">
    <source>
        <dbReference type="Proteomes" id="UP000619761"/>
    </source>
</evidence>